<organism evidence="1 2">
    <name type="scientific">Gossypium harknessii</name>
    <dbReference type="NCBI Taxonomy" id="34285"/>
    <lineage>
        <taxon>Eukaryota</taxon>
        <taxon>Viridiplantae</taxon>
        <taxon>Streptophyta</taxon>
        <taxon>Embryophyta</taxon>
        <taxon>Tracheophyta</taxon>
        <taxon>Spermatophyta</taxon>
        <taxon>Magnoliopsida</taxon>
        <taxon>eudicotyledons</taxon>
        <taxon>Gunneridae</taxon>
        <taxon>Pentapetalae</taxon>
        <taxon>rosids</taxon>
        <taxon>malvids</taxon>
        <taxon>Malvales</taxon>
        <taxon>Malvaceae</taxon>
        <taxon>Malvoideae</taxon>
        <taxon>Gossypium</taxon>
    </lineage>
</organism>
<dbReference type="AlphaFoldDB" id="A0A7J9I5I0"/>
<accession>A0A7J9I5I0</accession>
<protein>
    <submittedName>
        <fullName evidence="1">Uncharacterized protein</fullName>
    </submittedName>
</protein>
<gene>
    <name evidence="1" type="ORF">Gohar_028253</name>
</gene>
<sequence length="17" mass="1898">MPQNLGLEVLGLEQRNS</sequence>
<comment type="caution">
    <text evidence="1">The sequence shown here is derived from an EMBL/GenBank/DDBJ whole genome shotgun (WGS) entry which is preliminary data.</text>
</comment>
<dbReference type="Proteomes" id="UP000593560">
    <property type="component" value="Unassembled WGS sequence"/>
</dbReference>
<evidence type="ECO:0000313" key="2">
    <source>
        <dbReference type="Proteomes" id="UP000593560"/>
    </source>
</evidence>
<proteinExistence type="predicted"/>
<reference evidence="1 2" key="1">
    <citation type="journal article" date="2019" name="Genome Biol. Evol.">
        <title>Insights into the evolution of the New World diploid cottons (Gossypium, subgenus Houzingenia) based on genome sequencing.</title>
        <authorList>
            <person name="Grover C.E."/>
            <person name="Arick M.A. 2nd"/>
            <person name="Thrash A."/>
            <person name="Conover J.L."/>
            <person name="Sanders W.S."/>
            <person name="Peterson D.G."/>
            <person name="Frelichowski J.E."/>
            <person name="Scheffler J.A."/>
            <person name="Scheffler B.E."/>
            <person name="Wendel J.F."/>
        </authorList>
    </citation>
    <scope>NUCLEOTIDE SEQUENCE [LARGE SCALE GENOMIC DNA]</scope>
    <source>
        <strain evidence="1">0</strain>
        <tissue evidence="1">Leaf</tissue>
    </source>
</reference>
<dbReference type="EMBL" id="JABFAD010000041">
    <property type="protein sequence ID" value="MBA0817350.1"/>
    <property type="molecule type" value="Genomic_DNA"/>
</dbReference>
<keyword evidence="2" id="KW-1185">Reference proteome</keyword>
<evidence type="ECO:0000313" key="1">
    <source>
        <dbReference type="EMBL" id="MBA0817350.1"/>
    </source>
</evidence>
<name>A0A7J9I5I0_9ROSI</name>